<dbReference type="AlphaFoldDB" id="A0A2N0ZLP5"/>
<reference evidence="2 3" key="1">
    <citation type="journal article" date="2010" name="Int. J. Syst. Evol. Microbiol.">
        <title>Bacillus horneckiae sp. nov., isolated from a spacecraft-assembly clean room.</title>
        <authorList>
            <person name="Vaishampayan P."/>
            <person name="Probst A."/>
            <person name="Krishnamurthi S."/>
            <person name="Ghosh S."/>
            <person name="Osman S."/>
            <person name="McDowall A."/>
            <person name="Ruckmani A."/>
            <person name="Mayilraj S."/>
            <person name="Venkateswaran K."/>
        </authorList>
    </citation>
    <scope>NUCLEOTIDE SEQUENCE [LARGE SCALE GENOMIC DNA]</scope>
    <source>
        <strain evidence="3">1PO1SC</strain>
    </source>
</reference>
<name>A0A2N0ZLP5_9BACI</name>
<dbReference type="RefSeq" id="WP_066199241.1">
    <property type="nucleotide sequence ID" value="NZ_JARMMB010000013.1"/>
</dbReference>
<keyword evidence="3" id="KW-1185">Reference proteome</keyword>
<dbReference type="Gene3D" id="1.20.120.450">
    <property type="entry name" value="dinb family like domain"/>
    <property type="match status" value="1"/>
</dbReference>
<proteinExistence type="predicted"/>
<organism evidence="2 3">
    <name type="scientific">Cytobacillus horneckiae</name>
    <dbReference type="NCBI Taxonomy" id="549687"/>
    <lineage>
        <taxon>Bacteria</taxon>
        <taxon>Bacillati</taxon>
        <taxon>Bacillota</taxon>
        <taxon>Bacilli</taxon>
        <taxon>Bacillales</taxon>
        <taxon>Bacillaceae</taxon>
        <taxon>Cytobacillus</taxon>
    </lineage>
</organism>
<dbReference type="Proteomes" id="UP000233343">
    <property type="component" value="Unassembled WGS sequence"/>
</dbReference>
<dbReference type="SUPFAM" id="SSF109854">
    <property type="entry name" value="DinB/YfiT-like putative metalloenzymes"/>
    <property type="match status" value="1"/>
</dbReference>
<accession>A0A2N0ZLP5</accession>
<dbReference type="InterPro" id="IPR024775">
    <property type="entry name" value="DinB-like"/>
</dbReference>
<evidence type="ECO:0000313" key="3">
    <source>
        <dbReference type="Proteomes" id="UP000233343"/>
    </source>
</evidence>
<evidence type="ECO:0000259" key="1">
    <source>
        <dbReference type="Pfam" id="PF12867"/>
    </source>
</evidence>
<gene>
    <name evidence="2" type="ORF">CWS20_05355</name>
</gene>
<dbReference type="Pfam" id="PF12867">
    <property type="entry name" value="DinB_2"/>
    <property type="match status" value="1"/>
</dbReference>
<protein>
    <submittedName>
        <fullName evidence="2">DinB family protein</fullName>
    </submittedName>
</protein>
<dbReference type="InterPro" id="IPR034660">
    <property type="entry name" value="DinB/YfiT-like"/>
</dbReference>
<dbReference type="EMBL" id="PISD01000008">
    <property type="protein sequence ID" value="PKG30418.1"/>
    <property type="molecule type" value="Genomic_DNA"/>
</dbReference>
<sequence length="155" mass="17950">MVHAETVLLDQLLANANDESWYMSFEQVADGIAEADAVWKPDENSHSIVEIVQHLIYWNEAWQVRYEKNDVAAVPKIERNEDSFKYKEGSSYKELKEELLHVLLKWQHLLTAEKLEAEVPGYPVSAEWWGMIANLATHNAYHIGQIAYIKKIIKI</sequence>
<feature type="domain" description="DinB-like" evidence="1">
    <location>
        <begin position="23"/>
        <end position="146"/>
    </location>
</feature>
<evidence type="ECO:0000313" key="2">
    <source>
        <dbReference type="EMBL" id="PKG30418.1"/>
    </source>
</evidence>
<comment type="caution">
    <text evidence="2">The sequence shown here is derived from an EMBL/GenBank/DDBJ whole genome shotgun (WGS) entry which is preliminary data.</text>
</comment>